<feature type="region of interest" description="Disordered" evidence="9">
    <location>
        <begin position="255"/>
        <end position="506"/>
    </location>
</feature>
<comment type="similarity">
    <text evidence="2 8">Belongs to the TFIIF alpha subunit family.</text>
</comment>
<sequence>MGSADLVLKMACEGCGNTSDLYGTGCKHTTLCSDCGKSMARSRARCLVCSAPITRLIREYNVRANSVMDKTYSIGRFVTGLPPFSKKKNAENKWSLHKEGLQGRQIAENMREKYNKKPWILEDETGQYQYQGQMEGSQSATATYYLLMRHGKEFNAYPAGSCCHTLVWYKIKQHETTEVLSVTNYLNHLHILYKVQCYWFNFSKIAQYKQLTLEEAEEKMNKRKTSATGYERWMMKAAANGPAAFGSDMKKLEATNGGEKESARPKKGKNNEEGNNSDKGEEDEEEEATRKNRLGLTKKGMDDDEEGGKDLDFDLDDEIEKGDDWEHEETFTDDDEAVDIDPEERADLAPEIPAPPEIKQDDEENEEEGGLSKSGKELKKLLGRAAGLNESDADEDEEDEDQEDDSSPVLAPKQKDQVKDEPVDSSPSKPAPSGHARGTPPASKSKQKRKSGVDDAKTSSGAASKKAKVELDAKASGLKEEASSLAKPASKTSAASKSGTSVSPVTEDEIRSVLLAVAPVTTQDLVSRFKSRLRGAEDKNAFAEILKKISKIQKTNGHNYVVLRDDKK</sequence>
<feature type="compositionally biased region" description="Basic and acidic residues" evidence="9">
    <location>
        <begin position="467"/>
        <end position="482"/>
    </location>
</feature>
<evidence type="ECO:0000256" key="7">
    <source>
        <dbReference type="ARBA" id="ARBA00025232"/>
    </source>
</evidence>
<dbReference type="GO" id="GO:0003677">
    <property type="term" value="F:DNA binding"/>
    <property type="evidence" value="ECO:0007669"/>
    <property type="project" value="UniProtKB-KW"/>
</dbReference>
<evidence type="ECO:0000256" key="5">
    <source>
        <dbReference type="ARBA" id="ARBA00023163"/>
    </source>
</evidence>
<dbReference type="STRING" id="4577.A0A1D6GSA3"/>
<name>A0A1D6GSA3_MAIZE</name>
<accession>A0A1D6GSA3</accession>
<dbReference type="InterPro" id="IPR036390">
    <property type="entry name" value="WH_DNA-bd_sf"/>
</dbReference>
<keyword evidence="3 8" id="KW-0805">Transcription regulation</keyword>
<evidence type="ECO:0000256" key="8">
    <source>
        <dbReference type="RuleBase" id="RU366044"/>
    </source>
</evidence>
<reference evidence="10" key="1">
    <citation type="submission" date="2015-12" db="EMBL/GenBank/DDBJ databases">
        <title>Update maize B73 reference genome by single molecule sequencing technologies.</title>
        <authorList>
            <consortium name="Maize Genome Sequencing Project"/>
            <person name="Ware D."/>
        </authorList>
    </citation>
    <scope>NUCLEOTIDE SEQUENCE</scope>
    <source>
        <tissue evidence="10">Seedling</tissue>
    </source>
</reference>
<protein>
    <recommendedName>
        <fullName evidence="8">Transcription initiation factor IIF subunit alpha</fullName>
    </recommendedName>
</protein>
<feature type="compositionally biased region" description="Basic and acidic residues" evidence="9">
    <location>
        <begin position="255"/>
        <end position="279"/>
    </location>
</feature>
<gene>
    <name evidence="10" type="ORF">ZEAMMB73_Zm00001d014337</name>
</gene>
<dbReference type="Gene3D" id="1.10.10.10">
    <property type="entry name" value="Winged helix-like DNA-binding domain superfamily/Winged helix DNA-binding domain"/>
    <property type="match status" value="1"/>
</dbReference>
<organism evidence="10">
    <name type="scientific">Zea mays</name>
    <name type="common">Maize</name>
    <dbReference type="NCBI Taxonomy" id="4577"/>
    <lineage>
        <taxon>Eukaryota</taxon>
        <taxon>Viridiplantae</taxon>
        <taxon>Streptophyta</taxon>
        <taxon>Embryophyta</taxon>
        <taxon>Tracheophyta</taxon>
        <taxon>Spermatophyta</taxon>
        <taxon>Magnoliopsida</taxon>
        <taxon>Liliopsida</taxon>
        <taxon>Poales</taxon>
        <taxon>Poaceae</taxon>
        <taxon>PACMAD clade</taxon>
        <taxon>Panicoideae</taxon>
        <taxon>Andropogonodae</taxon>
        <taxon>Andropogoneae</taxon>
        <taxon>Tripsacinae</taxon>
        <taxon>Zea</taxon>
    </lineage>
</organism>
<evidence type="ECO:0000256" key="6">
    <source>
        <dbReference type="ARBA" id="ARBA00023242"/>
    </source>
</evidence>
<dbReference type="FunCoup" id="A0A1D6GSA3">
    <property type="interactions" value="1261"/>
</dbReference>
<dbReference type="GO" id="GO:0032968">
    <property type="term" value="P:positive regulation of transcription elongation by RNA polymerase II"/>
    <property type="evidence" value="ECO:0007669"/>
    <property type="project" value="InterPro"/>
</dbReference>
<dbReference type="PANTHER" id="PTHR13011:SF0">
    <property type="entry name" value="GENERAL TRANSCRIPTION FACTOR IIF SUBUNIT 1"/>
    <property type="match status" value="1"/>
</dbReference>
<dbReference type="SUPFAM" id="SSF50916">
    <property type="entry name" value="Rap30/74 interaction domains"/>
    <property type="match status" value="2"/>
</dbReference>
<dbReference type="InterPro" id="IPR011039">
    <property type="entry name" value="TFIIF_interaction"/>
</dbReference>
<dbReference type="ExpressionAtlas" id="A0A1D6GSA3">
    <property type="expression patterns" value="baseline and differential"/>
</dbReference>
<evidence type="ECO:0000313" key="10">
    <source>
        <dbReference type="EMBL" id="AQK65928.1"/>
    </source>
</evidence>
<dbReference type="GO" id="GO:0005634">
    <property type="term" value="C:nucleus"/>
    <property type="evidence" value="ECO:0007669"/>
    <property type="project" value="UniProtKB-SubCell"/>
</dbReference>
<dbReference type="GO" id="GO:0006367">
    <property type="term" value="P:transcription initiation at RNA polymerase II promoter"/>
    <property type="evidence" value="ECO:0007669"/>
    <property type="project" value="InterPro"/>
</dbReference>
<dbReference type="InParanoid" id="A0A1D6GSA3"/>
<feature type="compositionally biased region" description="Low complexity" evidence="9">
    <location>
        <begin position="483"/>
        <end position="503"/>
    </location>
</feature>
<proteinExistence type="inferred from homology"/>
<keyword evidence="6 8" id="KW-0539">Nucleus</keyword>
<evidence type="ECO:0000256" key="2">
    <source>
        <dbReference type="ARBA" id="ARBA00005249"/>
    </source>
</evidence>
<comment type="subcellular location">
    <subcellularLocation>
        <location evidence="1 8">Nucleus</location>
    </subcellularLocation>
</comment>
<dbReference type="SMR" id="A0A1D6GSA3"/>
<feature type="compositionally biased region" description="Basic and acidic residues" evidence="9">
    <location>
        <begin position="413"/>
        <end position="422"/>
    </location>
</feature>
<dbReference type="GO" id="GO:0003743">
    <property type="term" value="F:translation initiation factor activity"/>
    <property type="evidence" value="ECO:0007669"/>
    <property type="project" value="UniProtKB-KW"/>
</dbReference>
<keyword evidence="4 8" id="KW-0238">DNA-binding</keyword>
<dbReference type="InterPro" id="IPR008851">
    <property type="entry name" value="TFIIF-alpha"/>
</dbReference>
<dbReference type="InterPro" id="IPR036388">
    <property type="entry name" value="WH-like_DNA-bd_sf"/>
</dbReference>
<evidence type="ECO:0000256" key="9">
    <source>
        <dbReference type="SAM" id="MobiDB-lite"/>
    </source>
</evidence>
<keyword evidence="10" id="KW-0648">Protein biosynthesis</keyword>
<feature type="compositionally biased region" description="Acidic residues" evidence="9">
    <location>
        <begin position="302"/>
        <end position="321"/>
    </location>
</feature>
<feature type="compositionally biased region" description="Acidic residues" evidence="9">
    <location>
        <begin position="331"/>
        <end position="342"/>
    </location>
</feature>
<keyword evidence="5 8" id="KW-0804">Transcription</keyword>
<dbReference type="Pfam" id="PF05793">
    <property type="entry name" value="TFIIF_alpha"/>
    <property type="match status" value="2"/>
</dbReference>
<feature type="compositionally biased region" description="Acidic residues" evidence="9">
    <location>
        <begin position="391"/>
        <end position="406"/>
    </location>
</feature>
<dbReference type="SUPFAM" id="SSF46785">
    <property type="entry name" value="Winged helix' DNA-binding domain"/>
    <property type="match status" value="1"/>
</dbReference>
<comment type="function">
    <text evidence="7 8">TFIIF is a general transcription initiation factor that binds to RNA polymerase II and helps to recruit it to the initiation complex in collaboration with TFIIB. It promotes transcription elongation.</text>
</comment>
<dbReference type="PANTHER" id="PTHR13011">
    <property type="entry name" value="TFIIF-ALPHA"/>
    <property type="match status" value="1"/>
</dbReference>
<evidence type="ECO:0000256" key="4">
    <source>
        <dbReference type="ARBA" id="ARBA00023125"/>
    </source>
</evidence>
<evidence type="ECO:0000256" key="3">
    <source>
        <dbReference type="ARBA" id="ARBA00023015"/>
    </source>
</evidence>
<feature type="compositionally biased region" description="Acidic residues" evidence="9">
    <location>
        <begin position="360"/>
        <end position="369"/>
    </location>
</feature>
<dbReference type="EMBL" id="CM000781">
    <property type="protein sequence ID" value="AQK65928.1"/>
    <property type="molecule type" value="Genomic_DNA"/>
</dbReference>
<dbReference type="Gene3D" id="3.30.40.10">
    <property type="entry name" value="Zinc/RING finger domain, C3HC4 (zinc finger)"/>
    <property type="match status" value="1"/>
</dbReference>
<dbReference type="IntAct" id="A0A1D6GSA3">
    <property type="interactions" value="4"/>
</dbReference>
<keyword evidence="10" id="KW-0396">Initiation factor</keyword>
<dbReference type="AlphaFoldDB" id="A0A1D6GSA3"/>
<evidence type="ECO:0000256" key="1">
    <source>
        <dbReference type="ARBA" id="ARBA00004123"/>
    </source>
</evidence>
<dbReference type="InterPro" id="IPR013083">
    <property type="entry name" value="Znf_RING/FYVE/PHD"/>
</dbReference>